<protein>
    <submittedName>
        <fullName evidence="1">Uncharacterized protein</fullName>
    </submittedName>
</protein>
<keyword evidence="2" id="KW-1185">Reference proteome</keyword>
<dbReference type="EMBL" id="JAWDGP010006162">
    <property type="protein sequence ID" value="KAK3746213.1"/>
    <property type="molecule type" value="Genomic_DNA"/>
</dbReference>
<gene>
    <name evidence="1" type="ORF">RRG08_014686</name>
</gene>
<accession>A0AAE0YI00</accession>
<evidence type="ECO:0000313" key="2">
    <source>
        <dbReference type="Proteomes" id="UP001283361"/>
    </source>
</evidence>
<dbReference type="AlphaFoldDB" id="A0AAE0YI00"/>
<organism evidence="1 2">
    <name type="scientific">Elysia crispata</name>
    <name type="common">lettuce slug</name>
    <dbReference type="NCBI Taxonomy" id="231223"/>
    <lineage>
        <taxon>Eukaryota</taxon>
        <taxon>Metazoa</taxon>
        <taxon>Spiralia</taxon>
        <taxon>Lophotrochozoa</taxon>
        <taxon>Mollusca</taxon>
        <taxon>Gastropoda</taxon>
        <taxon>Heterobranchia</taxon>
        <taxon>Euthyneura</taxon>
        <taxon>Panpulmonata</taxon>
        <taxon>Sacoglossa</taxon>
        <taxon>Placobranchoidea</taxon>
        <taxon>Plakobranchidae</taxon>
        <taxon>Elysia</taxon>
    </lineage>
</organism>
<dbReference type="Proteomes" id="UP001283361">
    <property type="component" value="Unassembled WGS sequence"/>
</dbReference>
<proteinExistence type="predicted"/>
<reference evidence="1" key="1">
    <citation type="journal article" date="2023" name="G3 (Bethesda)">
        <title>A reference genome for the long-term kleptoplast-retaining sea slug Elysia crispata morphotype clarki.</title>
        <authorList>
            <person name="Eastman K.E."/>
            <person name="Pendleton A.L."/>
            <person name="Shaikh M.A."/>
            <person name="Suttiyut T."/>
            <person name="Ogas R."/>
            <person name="Tomko P."/>
            <person name="Gavelis G."/>
            <person name="Widhalm J.R."/>
            <person name="Wisecaver J.H."/>
        </authorList>
    </citation>
    <scope>NUCLEOTIDE SEQUENCE</scope>
    <source>
        <strain evidence="1">ECLA1</strain>
    </source>
</reference>
<comment type="caution">
    <text evidence="1">The sequence shown here is derived from an EMBL/GenBank/DDBJ whole genome shotgun (WGS) entry which is preliminary data.</text>
</comment>
<evidence type="ECO:0000313" key="1">
    <source>
        <dbReference type="EMBL" id="KAK3746213.1"/>
    </source>
</evidence>
<name>A0AAE0YI00_9GAST</name>
<sequence>MSAHFKPTTSRHVSRDLWTLNPRFCGGGHFCLTHNYIESCRLAPSRMTGRSVSTRVSVTSQHIAALTTCFYDSDLLLRLAPQREGEWRLAYFRSTALVSDRNSGLAAHFVFDVYFTVSENRSVIVFVHPLTHYVAGVSNPLSPALVNIFPNLEWTVSSSGMDAGHGHTGGHFLFPKATKACTESNIASEVTPFQQRPRF</sequence>